<feature type="coiled-coil region" evidence="1">
    <location>
        <begin position="339"/>
        <end position="366"/>
    </location>
</feature>
<organism evidence="2 3">
    <name type="scientific">Legionella clemsonensis</name>
    <dbReference type="NCBI Taxonomy" id="1867846"/>
    <lineage>
        <taxon>Bacteria</taxon>
        <taxon>Pseudomonadati</taxon>
        <taxon>Pseudomonadota</taxon>
        <taxon>Gammaproteobacteria</taxon>
        <taxon>Legionellales</taxon>
        <taxon>Legionellaceae</taxon>
        <taxon>Legionella</taxon>
    </lineage>
</organism>
<evidence type="ECO:0000313" key="2">
    <source>
        <dbReference type="EMBL" id="ASQ45552.1"/>
    </source>
</evidence>
<evidence type="ECO:0000256" key="1">
    <source>
        <dbReference type="SAM" id="Coils"/>
    </source>
</evidence>
<keyword evidence="3" id="KW-1185">Reference proteome</keyword>
<gene>
    <name evidence="2" type="ORF">clem_04975</name>
</gene>
<accession>A0A222P117</accession>
<dbReference type="KEGG" id="lcd:clem_04975"/>
<sequence>MLESSFSVVFNCCMIEVNIWLSTTKLFGKKLSNHGILAGFFASGEENVGHVNFQLEINETAEYYSAVEKNPHDLIMSKTFGILPESTERGYAQKPVRTISYTHSFWPKTTPTDRDFLQDCMSLCHFRKPTTGVESKLATHQSDMKRENSPHSIKVIRHHQVKKDFALLEIEALKEHLLSLSVQETVLTAELANYPTFQNRVEQLTTEMATLLEKKQIISSSFENNCNTLQQEIAAVKEHIKSNLSTFNFLEKKLNYFEKLTHPDEKTKTDRKSVEIKQRAVSDTLQQLAHQVSLLEDNLTLLKSNYDQEMKACQDKLDITAKGITYYENSLKQCLNKLNGKNQDDLKQLQADIKQKKELLERMENSFKTFRITKGKHPNHSIELPTSDSGLPFHINERAVLEAMEKEKSKRYSLVNNNCASSAKRCILAGINATLREHLKRECGLSDKFFKIKKVETSNSLGEWAIRLQAGLTDLNFPKPKPKLKASSL</sequence>
<name>A0A222P117_9GAMM</name>
<dbReference type="AlphaFoldDB" id="A0A222P117"/>
<dbReference type="RefSeq" id="WP_094090599.1">
    <property type="nucleotide sequence ID" value="NZ_CP016397.1"/>
</dbReference>
<reference evidence="3" key="1">
    <citation type="submission" date="2016-07" db="EMBL/GenBank/DDBJ databases">
        <authorList>
            <person name="Florea S."/>
            <person name="Webb J.S."/>
            <person name="Jaromczyk J."/>
            <person name="Schardl C.L."/>
        </authorList>
    </citation>
    <scope>NUCLEOTIDE SEQUENCE [LARGE SCALE GENOMIC DNA]</scope>
    <source>
        <strain evidence="3">CDC-D5610</strain>
    </source>
</reference>
<evidence type="ECO:0000313" key="3">
    <source>
        <dbReference type="Proteomes" id="UP000201728"/>
    </source>
</evidence>
<dbReference type="OrthoDB" id="5637544at2"/>
<proteinExistence type="predicted"/>
<dbReference type="EMBL" id="CP016397">
    <property type="protein sequence ID" value="ASQ45552.1"/>
    <property type="molecule type" value="Genomic_DNA"/>
</dbReference>
<dbReference type="Proteomes" id="UP000201728">
    <property type="component" value="Chromosome"/>
</dbReference>
<keyword evidence="1" id="KW-0175">Coiled coil</keyword>
<protein>
    <submittedName>
        <fullName evidence="2">Uncharacterized protein</fullName>
    </submittedName>
</protein>